<dbReference type="Proteomes" id="UP000324252">
    <property type="component" value="Unassembled WGS sequence"/>
</dbReference>
<keyword evidence="1" id="KW-0723">Serine/threonine-protein kinase</keyword>
<dbReference type="AlphaFoldDB" id="A0A1H0G6H8"/>
<dbReference type="InterPro" id="IPR036890">
    <property type="entry name" value="HATPase_C_sf"/>
</dbReference>
<dbReference type="Pfam" id="PF13581">
    <property type="entry name" value="HATPase_c_2"/>
    <property type="match status" value="1"/>
</dbReference>
<feature type="domain" description="Histidine kinase/HSP90-like ATPase" evidence="2">
    <location>
        <begin position="22"/>
        <end position="140"/>
    </location>
</feature>
<dbReference type="GO" id="GO:0004674">
    <property type="term" value="F:protein serine/threonine kinase activity"/>
    <property type="evidence" value="ECO:0007669"/>
    <property type="project" value="UniProtKB-KW"/>
</dbReference>
<dbReference type="InterPro" id="IPR050267">
    <property type="entry name" value="Anti-sigma-factor_SerPK"/>
</dbReference>
<keyword evidence="4" id="KW-1185">Reference proteome</keyword>
<dbReference type="PANTHER" id="PTHR35526">
    <property type="entry name" value="ANTI-SIGMA-F FACTOR RSBW-RELATED"/>
    <property type="match status" value="1"/>
</dbReference>
<gene>
    <name evidence="3" type="ORF">SAMN05444142_102115</name>
</gene>
<dbReference type="OrthoDB" id="9792240at2"/>
<evidence type="ECO:0000313" key="3">
    <source>
        <dbReference type="EMBL" id="SHJ85513.1"/>
    </source>
</evidence>
<keyword evidence="3" id="KW-0808">Transferase</keyword>
<dbReference type="InterPro" id="IPR003594">
    <property type="entry name" value="HATPase_dom"/>
</dbReference>
<evidence type="ECO:0000259" key="2">
    <source>
        <dbReference type="Pfam" id="PF13581"/>
    </source>
</evidence>
<proteinExistence type="predicted"/>
<name>A0A1H0G6H8_9RHOB</name>
<dbReference type="CDD" id="cd16936">
    <property type="entry name" value="HATPase_RsbW-like"/>
    <property type="match status" value="1"/>
</dbReference>
<evidence type="ECO:0000313" key="4">
    <source>
        <dbReference type="Proteomes" id="UP000324252"/>
    </source>
</evidence>
<protein>
    <submittedName>
        <fullName evidence="3">Serine/threonine-protein kinase RsbW</fullName>
    </submittedName>
</protein>
<keyword evidence="3" id="KW-0418">Kinase</keyword>
<sequence>MADARQKTIPPAQGGGALIVNFHATPLNVREALGTLLTYLAPLGLPPDQRDTIQLVLAEALNNVTEHAYPAGAGGPIYLRALAECAELTVIIRDRGVPLPAELILSEGKAGRDPADLPEGGFGWHLIRSLASTLDHNRLARWNELKVVFSLARFAGGPACHQIAPKPSE</sequence>
<evidence type="ECO:0000256" key="1">
    <source>
        <dbReference type="ARBA" id="ARBA00022527"/>
    </source>
</evidence>
<dbReference type="Gene3D" id="3.30.565.10">
    <property type="entry name" value="Histidine kinase-like ATPase, C-terminal domain"/>
    <property type="match status" value="1"/>
</dbReference>
<organism evidence="3 4">
    <name type="scientific">Lutimaribacter pacificus</name>
    <dbReference type="NCBI Taxonomy" id="391948"/>
    <lineage>
        <taxon>Bacteria</taxon>
        <taxon>Pseudomonadati</taxon>
        <taxon>Pseudomonadota</taxon>
        <taxon>Alphaproteobacteria</taxon>
        <taxon>Rhodobacterales</taxon>
        <taxon>Roseobacteraceae</taxon>
        <taxon>Lutimaribacter</taxon>
    </lineage>
</organism>
<dbReference type="SUPFAM" id="SSF55874">
    <property type="entry name" value="ATPase domain of HSP90 chaperone/DNA topoisomerase II/histidine kinase"/>
    <property type="match status" value="1"/>
</dbReference>
<dbReference type="PANTHER" id="PTHR35526:SF3">
    <property type="entry name" value="ANTI-SIGMA-F FACTOR RSBW"/>
    <property type="match status" value="1"/>
</dbReference>
<accession>A0A1H0G6H8</accession>
<reference evidence="3 4" key="1">
    <citation type="submission" date="2016-11" db="EMBL/GenBank/DDBJ databases">
        <authorList>
            <person name="Varghese N."/>
            <person name="Submissions S."/>
        </authorList>
    </citation>
    <scope>NUCLEOTIDE SEQUENCE [LARGE SCALE GENOMIC DNA]</scope>
    <source>
        <strain evidence="3 4">DSM 29620</strain>
    </source>
</reference>
<dbReference type="EMBL" id="FQZZ01000002">
    <property type="protein sequence ID" value="SHJ85513.1"/>
    <property type="molecule type" value="Genomic_DNA"/>
</dbReference>